<evidence type="ECO:0008006" key="3">
    <source>
        <dbReference type="Google" id="ProtNLM"/>
    </source>
</evidence>
<dbReference type="AlphaFoldDB" id="A0A371D279"/>
<keyword evidence="2" id="KW-1185">Reference proteome</keyword>
<dbReference type="OrthoDB" id="3041043at2759"/>
<proteinExistence type="predicted"/>
<dbReference type="STRING" id="139420.A0A371D279"/>
<sequence>MPKKPWWWYRKQKQQAAKAAARQPKGILSPTVAQIFARHPIHDNIFIRLSAASLARMSSVCRDVRVVTIDFMVRAYNLNRRLSHFFRDPPAFRALQSRTLLVISGSFVLQFLDRTFYPESDLDLYVRTHDSFREVGLWLQDEGYAYKPSSEEEARTFLEEVEDLDGETWQDYGSNRMTAVYNFERKPLNSASNDTRKVQVILPPLDALDEYESPMKVIMGFHSTCVMNFINHEAAYSLYPYATFEKRCALVFIDNDGSKRALAKYAARGFKMLNRDVNFRKCRSGIYKDPFSSPGFLIDGERKVADRFTWVLPLVPSHPESPARSSTGRWSGDLQRHWKVCEKRQGLDCQTRFAVYKCFLWSQGDCYPLPPAVSRL</sequence>
<reference evidence="1 2" key="1">
    <citation type="journal article" date="2018" name="Biotechnol. Biofuels">
        <title>Integrative visual omics of the white-rot fungus Polyporus brumalis exposes the biotechnological potential of its oxidative enzymes for delignifying raw plant biomass.</title>
        <authorList>
            <person name="Miyauchi S."/>
            <person name="Rancon A."/>
            <person name="Drula E."/>
            <person name="Hage H."/>
            <person name="Chaduli D."/>
            <person name="Favel A."/>
            <person name="Grisel S."/>
            <person name="Henrissat B."/>
            <person name="Herpoel-Gimbert I."/>
            <person name="Ruiz-Duenas F.J."/>
            <person name="Chevret D."/>
            <person name="Hainaut M."/>
            <person name="Lin J."/>
            <person name="Wang M."/>
            <person name="Pangilinan J."/>
            <person name="Lipzen A."/>
            <person name="Lesage-Meessen L."/>
            <person name="Navarro D."/>
            <person name="Riley R."/>
            <person name="Grigoriev I.V."/>
            <person name="Zhou S."/>
            <person name="Raouche S."/>
            <person name="Rosso M.N."/>
        </authorList>
    </citation>
    <scope>NUCLEOTIDE SEQUENCE [LARGE SCALE GENOMIC DNA]</scope>
    <source>
        <strain evidence="1 2">BRFM 1820</strain>
    </source>
</reference>
<name>A0A371D279_9APHY</name>
<evidence type="ECO:0000313" key="1">
    <source>
        <dbReference type="EMBL" id="RDX46660.1"/>
    </source>
</evidence>
<evidence type="ECO:0000313" key="2">
    <source>
        <dbReference type="Proteomes" id="UP000256964"/>
    </source>
</evidence>
<accession>A0A371D279</accession>
<gene>
    <name evidence="1" type="ORF">OH76DRAFT_825811</name>
</gene>
<organism evidence="1 2">
    <name type="scientific">Lentinus brumalis</name>
    <dbReference type="NCBI Taxonomy" id="2498619"/>
    <lineage>
        <taxon>Eukaryota</taxon>
        <taxon>Fungi</taxon>
        <taxon>Dikarya</taxon>
        <taxon>Basidiomycota</taxon>
        <taxon>Agaricomycotina</taxon>
        <taxon>Agaricomycetes</taxon>
        <taxon>Polyporales</taxon>
        <taxon>Polyporaceae</taxon>
        <taxon>Lentinus</taxon>
    </lineage>
</organism>
<protein>
    <recommendedName>
        <fullName evidence="3">F-box domain-containing protein</fullName>
    </recommendedName>
</protein>
<dbReference type="Proteomes" id="UP000256964">
    <property type="component" value="Unassembled WGS sequence"/>
</dbReference>
<dbReference type="EMBL" id="KZ857425">
    <property type="protein sequence ID" value="RDX46660.1"/>
    <property type="molecule type" value="Genomic_DNA"/>
</dbReference>